<dbReference type="OrthoDB" id="5062115at2759"/>
<proteinExistence type="predicted"/>
<dbReference type="Pfam" id="PF03137">
    <property type="entry name" value="OATP"/>
    <property type="match status" value="1"/>
</dbReference>
<feature type="domain" description="Kazal-like" evidence="8">
    <location>
        <begin position="307"/>
        <end position="360"/>
    </location>
</feature>
<feature type="region of interest" description="Disordered" evidence="6">
    <location>
        <begin position="93"/>
        <end position="129"/>
    </location>
</feature>
<evidence type="ECO:0000256" key="1">
    <source>
        <dbReference type="ARBA" id="ARBA00004651"/>
    </source>
</evidence>
<evidence type="ECO:0000256" key="2">
    <source>
        <dbReference type="ARBA" id="ARBA00022475"/>
    </source>
</evidence>
<dbReference type="PANTHER" id="PTHR11388:SF86">
    <property type="entry name" value="SOLUTE CARRIER ORGANIC ANION TRANSPORTER FAMILY MEMBER 3A1"/>
    <property type="match status" value="1"/>
</dbReference>
<dbReference type="GO" id="GO:0015732">
    <property type="term" value="P:prostaglandin transport"/>
    <property type="evidence" value="ECO:0007669"/>
    <property type="project" value="TreeGrafter"/>
</dbReference>
<evidence type="ECO:0000256" key="4">
    <source>
        <dbReference type="ARBA" id="ARBA00022989"/>
    </source>
</evidence>
<evidence type="ECO:0000256" key="3">
    <source>
        <dbReference type="ARBA" id="ARBA00022692"/>
    </source>
</evidence>
<dbReference type="KEGG" id="tng:GSTEN00023838G001"/>
<dbReference type="SUPFAM" id="SSF100895">
    <property type="entry name" value="Kazal-type serine protease inhibitors"/>
    <property type="match status" value="1"/>
</dbReference>
<feature type="transmembrane region" description="Helical" evidence="7">
    <location>
        <begin position="265"/>
        <end position="284"/>
    </location>
</feature>
<keyword evidence="2" id="KW-1003">Cell membrane</keyword>
<evidence type="ECO:0000259" key="8">
    <source>
        <dbReference type="PROSITE" id="PS51465"/>
    </source>
</evidence>
<feature type="compositionally biased region" description="Basic and acidic residues" evidence="6">
    <location>
        <begin position="105"/>
        <end position="114"/>
    </location>
</feature>
<keyword evidence="3 7" id="KW-0812">Transmembrane</keyword>
<evidence type="ECO:0000256" key="6">
    <source>
        <dbReference type="SAM" id="MobiDB-lite"/>
    </source>
</evidence>
<reference evidence="9" key="1">
    <citation type="journal article" date="2004" name="Nature">
        <title>Genome duplication in the teleost fish Tetraodon nigroviridis reveals the early vertebrate proto-karyotype.</title>
        <authorList>
            <person name="Jaillon O."/>
            <person name="Aury J.-M."/>
            <person name="Brunet F."/>
            <person name="Petit J.-L."/>
            <person name="Stange-Thomann N."/>
            <person name="Mauceli E."/>
            <person name="Bouneau L."/>
            <person name="Fischer C."/>
            <person name="Ozouf-Costaz C."/>
            <person name="Bernot A."/>
            <person name="Nicaud S."/>
            <person name="Jaffe D."/>
            <person name="Fisher S."/>
            <person name="Lutfalla G."/>
            <person name="Dossat C."/>
            <person name="Segurens B."/>
            <person name="Dasilva C."/>
            <person name="Salanoubat M."/>
            <person name="Levy M."/>
            <person name="Boudet N."/>
            <person name="Castellano S."/>
            <person name="Anthouard V."/>
            <person name="Jubin C."/>
            <person name="Castelli V."/>
            <person name="Katinka M."/>
            <person name="Vacherie B."/>
            <person name="Biemont C."/>
            <person name="Skalli Z."/>
            <person name="Cattolico L."/>
            <person name="Poulain J."/>
            <person name="De Berardinis V."/>
            <person name="Cruaud C."/>
            <person name="Duprat S."/>
            <person name="Brottier P."/>
            <person name="Coutanceau J.-P."/>
            <person name="Gouzy J."/>
            <person name="Parra G."/>
            <person name="Lardier G."/>
            <person name="Chapple C."/>
            <person name="McKernan K.J."/>
            <person name="McEwan P."/>
            <person name="Bosak S."/>
            <person name="Kellis M."/>
            <person name="Volff J.-N."/>
            <person name="Guigo R."/>
            <person name="Zody M.C."/>
            <person name="Mesirov J."/>
            <person name="Lindblad-Toh K."/>
            <person name="Birren B."/>
            <person name="Nusbaum C."/>
            <person name="Kahn D."/>
            <person name="Robinson-Rechavi M."/>
            <person name="Laudet V."/>
            <person name="Schachter V."/>
            <person name="Quetier F."/>
            <person name="Saurin W."/>
            <person name="Scarpelli C."/>
            <person name="Wincker P."/>
            <person name="Lander E.S."/>
            <person name="Weissenbach J."/>
            <person name="Roest Crollius H."/>
        </authorList>
    </citation>
    <scope>NUCLEOTIDE SEQUENCE [LARGE SCALE GENOMIC DNA]</scope>
</reference>
<comment type="subcellular location">
    <subcellularLocation>
        <location evidence="1">Cell membrane</location>
        <topology evidence="1">Multi-pass membrane protein</topology>
    </subcellularLocation>
</comment>
<dbReference type="PROSITE" id="PS51465">
    <property type="entry name" value="KAZAL_2"/>
    <property type="match status" value="1"/>
</dbReference>
<dbReference type="GO" id="GO:0043252">
    <property type="term" value="P:sodium-independent organic anion transport"/>
    <property type="evidence" value="ECO:0007669"/>
    <property type="project" value="TreeGrafter"/>
</dbReference>
<dbReference type="GO" id="GO:0016323">
    <property type="term" value="C:basolateral plasma membrane"/>
    <property type="evidence" value="ECO:0007669"/>
    <property type="project" value="TreeGrafter"/>
</dbReference>
<feature type="compositionally biased region" description="Low complexity" evidence="6">
    <location>
        <begin position="19"/>
        <end position="40"/>
    </location>
</feature>
<gene>
    <name evidence="9" type="ORF">GSTENG00023838001</name>
</gene>
<keyword evidence="4 7" id="KW-1133">Transmembrane helix</keyword>
<keyword evidence="5 7" id="KW-0472">Membrane</keyword>
<dbReference type="InterPro" id="IPR004156">
    <property type="entry name" value="OATP"/>
</dbReference>
<organism evidence="9">
    <name type="scientific">Tetraodon nigroviridis</name>
    <name type="common">Spotted green pufferfish</name>
    <name type="synonym">Chelonodon nigroviridis</name>
    <dbReference type="NCBI Taxonomy" id="99883"/>
    <lineage>
        <taxon>Eukaryota</taxon>
        <taxon>Metazoa</taxon>
        <taxon>Chordata</taxon>
        <taxon>Craniata</taxon>
        <taxon>Vertebrata</taxon>
        <taxon>Euteleostomi</taxon>
        <taxon>Actinopterygii</taxon>
        <taxon>Neopterygii</taxon>
        <taxon>Teleostei</taxon>
        <taxon>Neoteleostei</taxon>
        <taxon>Acanthomorphata</taxon>
        <taxon>Eupercaria</taxon>
        <taxon>Tetraodontiformes</taxon>
        <taxon>Tetradontoidea</taxon>
        <taxon>Tetraodontidae</taxon>
        <taxon>Tetraodon</taxon>
    </lineage>
</organism>
<feature type="transmembrane region" description="Helical" evidence="7">
    <location>
        <begin position="471"/>
        <end position="489"/>
    </location>
</feature>
<dbReference type="AlphaFoldDB" id="Q4S589"/>
<sequence>ESSFPRWCLDLPAASSWAPSVQSSTWTPSSSTPVSPDVGSASFALLRPQPVDFLPPSPQVNWASLRMTRGGSGPGGSASCCAVPYSSARLSSCSASLTPCRPGRKKEEGADSEHAMLPPPLSSDCETPSASNGILRSHGACQQPHLLSAAQSDPQGDEAPPVQPGVHLHHPGCLYGDRGRGGLRGLSGEVPGAAVQPDHHLSQSAPRSASAAVSLGPALLRRNDPGLCSVMRLPGMTAIPCACLGIFMGGLLVKKLNLSALGAIRMAMLVNLISTACYVSFLFLGCDTGPVAGVTISYDNRSVSVGRIPEAQCFSHCSCFNSTISPVCGSNGLTYLSACFAGCTSRNSQAPTGSGCSCVSADSELATALPGKCPMPGCREAFLIFLCVVCVCSLVGAMAQTPSVIILIRTVSPELKSYALGVLFLLLRLLGFIPPPLIFGAAIDSTCLFWSSDCGSRGACVLYNNVSYRHLYVSLAITLKGVAFLLYTTTWNYKKYIKSHEGHTSQAEFYPSLTEGPKLVDRTKFIYNLEDHEFCENMESVL</sequence>
<feature type="transmembrane region" description="Helical" evidence="7">
    <location>
        <begin position="420"/>
        <end position="443"/>
    </location>
</feature>
<dbReference type="EMBL" id="CAAE01014736">
    <property type="protein sequence ID" value="CAG04193.1"/>
    <property type="molecule type" value="Genomic_DNA"/>
</dbReference>
<dbReference type="InterPro" id="IPR002350">
    <property type="entry name" value="Kazal_dom"/>
</dbReference>
<evidence type="ECO:0000313" key="9">
    <source>
        <dbReference type="EMBL" id="CAG04193.1"/>
    </source>
</evidence>
<feature type="non-terminal residue" evidence="9">
    <location>
        <position position="542"/>
    </location>
</feature>
<dbReference type="InterPro" id="IPR036058">
    <property type="entry name" value="Kazal_dom_sf"/>
</dbReference>
<dbReference type="Gene3D" id="3.30.60.30">
    <property type="match status" value="1"/>
</dbReference>
<evidence type="ECO:0000256" key="7">
    <source>
        <dbReference type="SAM" id="Phobius"/>
    </source>
</evidence>
<dbReference type="Pfam" id="PF07648">
    <property type="entry name" value="Kazal_2"/>
    <property type="match status" value="1"/>
</dbReference>
<protein>
    <submittedName>
        <fullName evidence="9">Chromosome undetermined SCAF14736, whole genome shotgun sequence</fullName>
    </submittedName>
</protein>
<evidence type="ECO:0000256" key="5">
    <source>
        <dbReference type="ARBA" id="ARBA00023136"/>
    </source>
</evidence>
<reference evidence="9" key="2">
    <citation type="submission" date="2004-02" db="EMBL/GenBank/DDBJ databases">
        <authorList>
            <consortium name="Genoscope"/>
            <consortium name="Whitehead Institute Centre for Genome Research"/>
        </authorList>
    </citation>
    <scope>NUCLEOTIDE SEQUENCE</scope>
</reference>
<feature type="transmembrane region" description="Helical" evidence="7">
    <location>
        <begin position="382"/>
        <end position="408"/>
    </location>
</feature>
<dbReference type="PANTHER" id="PTHR11388">
    <property type="entry name" value="ORGANIC ANION TRANSPORTER"/>
    <property type="match status" value="1"/>
</dbReference>
<accession>Q4S589</accession>
<dbReference type="GO" id="GO:0015347">
    <property type="term" value="F:sodium-independent organic anion transmembrane transporter activity"/>
    <property type="evidence" value="ECO:0007669"/>
    <property type="project" value="TreeGrafter"/>
</dbReference>
<feature type="non-terminal residue" evidence="9">
    <location>
        <position position="1"/>
    </location>
</feature>
<feature type="transmembrane region" description="Helical" evidence="7">
    <location>
        <begin position="233"/>
        <end position="253"/>
    </location>
</feature>
<feature type="region of interest" description="Disordered" evidence="6">
    <location>
        <begin position="17"/>
        <end position="40"/>
    </location>
</feature>
<name>Q4S589_TETNG</name>